<dbReference type="SUPFAM" id="SSF49899">
    <property type="entry name" value="Concanavalin A-like lectins/glucanases"/>
    <property type="match status" value="1"/>
</dbReference>
<evidence type="ECO:0000259" key="5">
    <source>
        <dbReference type="PROSITE" id="PS50268"/>
    </source>
</evidence>
<feature type="region of interest" description="Disordered" evidence="4">
    <location>
        <begin position="641"/>
        <end position="663"/>
    </location>
</feature>
<dbReference type="Gene3D" id="2.60.40.60">
    <property type="entry name" value="Cadherins"/>
    <property type="match status" value="1"/>
</dbReference>
<keyword evidence="8" id="KW-1185">Reference proteome</keyword>
<feature type="domain" description="GH16" evidence="6">
    <location>
        <begin position="186"/>
        <end position="458"/>
    </location>
</feature>
<dbReference type="Pfam" id="PF00722">
    <property type="entry name" value="Glyco_hydro_16"/>
    <property type="match status" value="1"/>
</dbReference>
<proteinExistence type="inferred from homology"/>
<accession>A0A7Y0BTE2</accession>
<dbReference type="GO" id="GO:0005509">
    <property type="term" value="F:calcium ion binding"/>
    <property type="evidence" value="ECO:0007669"/>
    <property type="project" value="InterPro"/>
</dbReference>
<gene>
    <name evidence="7" type="ORF">HHL27_21420</name>
</gene>
<dbReference type="SMART" id="SM00112">
    <property type="entry name" value="CA"/>
    <property type="match status" value="1"/>
</dbReference>
<evidence type="ECO:0000256" key="4">
    <source>
        <dbReference type="SAM" id="MobiDB-lite"/>
    </source>
</evidence>
<dbReference type="PROSITE" id="PS50268">
    <property type="entry name" value="CADHERIN_2"/>
    <property type="match status" value="1"/>
</dbReference>
<dbReference type="PANTHER" id="PTHR38340:SF1">
    <property type="entry name" value="S-LAYER PROTEIN"/>
    <property type="match status" value="1"/>
</dbReference>
<dbReference type="InterPro" id="IPR013320">
    <property type="entry name" value="ConA-like_dom_sf"/>
</dbReference>
<dbReference type="Pfam" id="PF00028">
    <property type="entry name" value="Cadherin"/>
    <property type="match status" value="1"/>
</dbReference>
<dbReference type="GO" id="GO:0005975">
    <property type="term" value="P:carbohydrate metabolic process"/>
    <property type="evidence" value="ECO:0007669"/>
    <property type="project" value="InterPro"/>
</dbReference>
<dbReference type="CDD" id="cd11304">
    <property type="entry name" value="Cadherin_repeat"/>
    <property type="match status" value="1"/>
</dbReference>
<evidence type="ECO:0000259" key="6">
    <source>
        <dbReference type="PROSITE" id="PS51762"/>
    </source>
</evidence>
<dbReference type="InterPro" id="IPR050557">
    <property type="entry name" value="RTX_toxin/Mannuronan_C5-epim"/>
</dbReference>
<dbReference type="PROSITE" id="PS51762">
    <property type="entry name" value="GH16_2"/>
    <property type="match status" value="1"/>
</dbReference>
<dbReference type="Pfam" id="PF00353">
    <property type="entry name" value="HemolysinCabind"/>
    <property type="match status" value="7"/>
</dbReference>
<keyword evidence="7" id="KW-0378">Hydrolase</keyword>
<dbReference type="GO" id="GO:0016020">
    <property type="term" value="C:membrane"/>
    <property type="evidence" value="ECO:0007669"/>
    <property type="project" value="InterPro"/>
</dbReference>
<evidence type="ECO:0000256" key="1">
    <source>
        <dbReference type="ARBA" id="ARBA00004613"/>
    </source>
</evidence>
<dbReference type="GO" id="GO:0005576">
    <property type="term" value="C:extracellular region"/>
    <property type="evidence" value="ECO:0007669"/>
    <property type="project" value="UniProtKB-SubCell"/>
</dbReference>
<dbReference type="PRINTS" id="PR00313">
    <property type="entry name" value="CABNDNGRPT"/>
</dbReference>
<keyword evidence="3" id="KW-0964">Secreted</keyword>
<dbReference type="SUPFAM" id="SSF51120">
    <property type="entry name" value="beta-Roll"/>
    <property type="match status" value="6"/>
</dbReference>
<comment type="similarity">
    <text evidence="2">Belongs to the glycosyl hydrolase 16 family.</text>
</comment>
<dbReference type="SUPFAM" id="SSF49313">
    <property type="entry name" value="Cadherin-like"/>
    <property type="match status" value="1"/>
</dbReference>
<dbReference type="Gene3D" id="2.150.10.10">
    <property type="entry name" value="Serralysin-like metalloprotease, C-terminal"/>
    <property type="match status" value="7"/>
</dbReference>
<dbReference type="InterPro" id="IPR002126">
    <property type="entry name" value="Cadherin-like_dom"/>
</dbReference>
<dbReference type="PROSITE" id="PS00330">
    <property type="entry name" value="HEMOLYSIN_CALCIUM"/>
    <property type="match status" value="4"/>
</dbReference>
<dbReference type="GO" id="GO:0007156">
    <property type="term" value="P:homophilic cell adhesion via plasma membrane adhesion molecules"/>
    <property type="evidence" value="ECO:0007669"/>
    <property type="project" value="InterPro"/>
</dbReference>
<evidence type="ECO:0000313" key="7">
    <source>
        <dbReference type="EMBL" id="NML96221.1"/>
    </source>
</evidence>
<sequence>MAISESASPTTTFTANVDGQLLKGTSGNDALISFGKPGSGTGTLVGGLGDDTYTVYSTKIRVLEDAGEGIDSVRAYWTYSLPANVENLMLVGKGPNSAFGNALDNIIVGNAAKNVIDGGDGNDSLTGGGGNDVFFVKGNDIIADFTAGDKVNLINFTSFKSFAQVKAAISQVGSDAVLKLGPSDSVTFKNTAASSLTSTSFVLANQVQSYKNVFSDEFDSFKLNLGTGSTETWYPLFPRTGLAGHTTVDHGSVQYFTYPEDTGTYGQPIGVNPFSLDKGVLTITMDRVKPGDEGKFYGYSYTSGNIDSIGSFHQTYGYFEARLKLAAGQGLHDAFWLLPMDGTWPPELDIVEQRGADPTRVINGVHSSENTSAGTFSVPTATTEFHTYGLDWEPDYLTWYIDGVAVRTVPTPAGLDKPMYMLLNLGGGSDWAGDPDSTTPFPARMQIDYVRVYASENTVEKGQPFDKVGTPDADVMYGTTLNDRLDGGLGDDKLFGGAGNDTLIGDGSDLLDGGFGDDTYIVSSPDVVISEGGDKGNDLVETSLSSYTLGLNLENLTFTGSGAFSGAGNGEDNIIIGGNGGDTLSGGAGADVLKGGAGEDILNGGDGNDIAYGFAGDDVLRGNDGNDQLFGGDGADLIKGDAGDDTLDGGNGDDNLQGNDGNDTLIGGVGNDKLDGGVGADIMRGGGGDDTYIVDNAKDSVVENAGQGLDTVRVQLSSYALSANVENLTYTGVGNFSGTGNALANKIIAGAGNDTLNGGDGADILSGGSGNDDFIFVAGEAEGDKVTDFAGVNDGGADKLIFKGYGAGTIKQVGTSDFYVITADAAHGSMSETIQLAGERALAAGDYVFAKDGGVTGNSAPTKIAVSELAIDENAAPGDIVGTLSAIDPDAGDKITFKLLDSGGGAFAIKGNDIVLAGSLDYEARASYPIKVQATDSAGNALVATFTVTVNDVIIGDTFQGTSGADDFQYNPGWTFDRIDGLGGDDTLSVPAGSGQTTIEAENGDVWIVIAAHEGSNGSGTAYPEVAFKAANIENITVSGSNVTVGAGLSTTTLTSGELVLTGTDGSDTLNGTKSDISLTLQGGAGNDTLRGGAADDALFGGAGHDKLYGNGGSDTLVGGTGNDTYFVDSQFDKIVEQIGEGTDRVVTKFSYTLGDNLENLTLAGSADIYGTGNGLENTIIGNKGDNVLNGAGGADRLVGGSGNDTFVFQIGEGDGDVVQDFSGAGISGGDLLKFVGYGAGAYLTQVEDSDYYEIHLASGVTADTIQIAGAHNIGLGDYLFA</sequence>
<dbReference type="GO" id="GO:0004553">
    <property type="term" value="F:hydrolase activity, hydrolyzing O-glycosyl compounds"/>
    <property type="evidence" value="ECO:0007669"/>
    <property type="project" value="InterPro"/>
</dbReference>
<dbReference type="Gene3D" id="2.60.120.200">
    <property type="match status" value="1"/>
</dbReference>
<dbReference type="CDD" id="cd08023">
    <property type="entry name" value="GH16_laminarinase_like"/>
    <property type="match status" value="1"/>
</dbReference>
<dbReference type="PANTHER" id="PTHR38340">
    <property type="entry name" value="S-LAYER PROTEIN"/>
    <property type="match status" value="1"/>
</dbReference>
<feature type="domain" description="Cadherin" evidence="5">
    <location>
        <begin position="863"/>
        <end position="968"/>
    </location>
</feature>
<dbReference type="InterPro" id="IPR015919">
    <property type="entry name" value="Cadherin-like_sf"/>
</dbReference>
<dbReference type="RefSeq" id="WP_169495412.1">
    <property type="nucleotide sequence ID" value="NZ_JABBGM010000021.1"/>
</dbReference>
<organism evidence="7 8">
    <name type="scientific">Novosphingobium olei</name>
    <dbReference type="NCBI Taxonomy" id="2728851"/>
    <lineage>
        <taxon>Bacteria</taxon>
        <taxon>Pseudomonadati</taxon>
        <taxon>Pseudomonadota</taxon>
        <taxon>Alphaproteobacteria</taxon>
        <taxon>Sphingomonadales</taxon>
        <taxon>Sphingomonadaceae</taxon>
        <taxon>Novosphingobium</taxon>
    </lineage>
</organism>
<comment type="subcellular location">
    <subcellularLocation>
        <location evidence="1">Secreted</location>
    </subcellularLocation>
</comment>
<dbReference type="InterPro" id="IPR000757">
    <property type="entry name" value="Beta-glucanase-like"/>
</dbReference>
<dbReference type="InterPro" id="IPR018511">
    <property type="entry name" value="Hemolysin-typ_Ca-bd_CS"/>
</dbReference>
<evidence type="ECO:0000313" key="8">
    <source>
        <dbReference type="Proteomes" id="UP000583556"/>
    </source>
</evidence>
<dbReference type="EMBL" id="JABBGM010000021">
    <property type="protein sequence ID" value="NML96221.1"/>
    <property type="molecule type" value="Genomic_DNA"/>
</dbReference>
<evidence type="ECO:0000256" key="2">
    <source>
        <dbReference type="ARBA" id="ARBA00006865"/>
    </source>
</evidence>
<reference evidence="7 8" key="1">
    <citation type="submission" date="2020-04" db="EMBL/GenBank/DDBJ databases">
        <title>Novosphingobium sp. TW-4 isolated from soil.</title>
        <authorList>
            <person name="Dahal R.H."/>
            <person name="Chaudhary D.K."/>
        </authorList>
    </citation>
    <scope>NUCLEOTIDE SEQUENCE [LARGE SCALE GENOMIC DNA]</scope>
    <source>
        <strain evidence="7 8">TW-4</strain>
    </source>
</reference>
<evidence type="ECO:0000256" key="3">
    <source>
        <dbReference type="ARBA" id="ARBA00022525"/>
    </source>
</evidence>
<protein>
    <submittedName>
        <fullName evidence="7">Family 16 glycosylhydrolase</fullName>
    </submittedName>
</protein>
<dbReference type="InterPro" id="IPR001343">
    <property type="entry name" value="Hemolysn_Ca-bd"/>
</dbReference>
<dbReference type="Proteomes" id="UP000583556">
    <property type="component" value="Unassembled WGS sequence"/>
</dbReference>
<name>A0A7Y0BTE2_9SPHN</name>
<dbReference type="InterPro" id="IPR011049">
    <property type="entry name" value="Serralysin-like_metalloprot_C"/>
</dbReference>
<feature type="compositionally biased region" description="Low complexity" evidence="4">
    <location>
        <begin position="653"/>
        <end position="663"/>
    </location>
</feature>
<comment type="caution">
    <text evidence="7">The sequence shown here is derived from an EMBL/GenBank/DDBJ whole genome shotgun (WGS) entry which is preliminary data.</text>
</comment>